<evidence type="ECO:0000256" key="1">
    <source>
        <dbReference type="SAM" id="MobiDB-lite"/>
    </source>
</evidence>
<organism evidence="2 3">
    <name type="scientific">Coccomyxa subellipsoidea</name>
    <dbReference type="NCBI Taxonomy" id="248742"/>
    <lineage>
        <taxon>Eukaryota</taxon>
        <taxon>Viridiplantae</taxon>
        <taxon>Chlorophyta</taxon>
        <taxon>core chlorophytes</taxon>
        <taxon>Trebouxiophyceae</taxon>
        <taxon>Trebouxiophyceae incertae sedis</taxon>
        <taxon>Coccomyxaceae</taxon>
        <taxon>Coccomyxa</taxon>
    </lineage>
</organism>
<gene>
    <name evidence="2" type="ORF">WJX75_007312</name>
</gene>
<evidence type="ECO:0000313" key="3">
    <source>
        <dbReference type="Proteomes" id="UP001491310"/>
    </source>
</evidence>
<reference evidence="2 3" key="1">
    <citation type="journal article" date="2024" name="Nat. Commun.">
        <title>Phylogenomics reveals the evolutionary origins of lichenization in chlorophyte algae.</title>
        <authorList>
            <person name="Puginier C."/>
            <person name="Libourel C."/>
            <person name="Otte J."/>
            <person name="Skaloud P."/>
            <person name="Haon M."/>
            <person name="Grisel S."/>
            <person name="Petersen M."/>
            <person name="Berrin J.G."/>
            <person name="Delaux P.M."/>
            <person name="Dal Grande F."/>
            <person name="Keller J."/>
        </authorList>
    </citation>
    <scope>NUCLEOTIDE SEQUENCE [LARGE SCALE GENOMIC DNA]</scope>
    <source>
        <strain evidence="2 3">SAG 216-7</strain>
    </source>
</reference>
<accession>A0ABR2YKS8</accession>
<dbReference type="PANTHER" id="PTHR37212:SF2">
    <property type="entry name" value="ACTIN PROTEIN 2_3 COMPLEX SUBUNIT-LIKE PROTEIN"/>
    <property type="match status" value="1"/>
</dbReference>
<sequence>MQSSCPYISKPSSHSRCRSPNAHSLKMTSSPECPEDTAKMLFRVSAFSCNEALAAASCTALLALLGAPHSDNAASCSPTPYLSALYGSSPSVRVTEWAPGANDILDALTQLGYRTARTPANGRQAKSAAGKQEAPQESSAEPQLLNVALLLRLLRAVCQAKETIGGAQGPAWSNHAELVVALLRLRMDPETCTLAEDLESAMHAALQAFGESTWQRKFGGLAEQLSQVGASHRGYLDAIKCIPTQSLRGRTLRQHTLVALLRRTIPTKASGAQSGANKRGAVSDVDVPKVLQSLPWFLDTRATCTMAASAMSGEGSFGTAEVHTALQAAHKLVWDHELQHGRDDFVTYTWLGFLKSLEAQFLTSKKLDSMSDLKLLFTALLNFTPADQI</sequence>
<feature type="compositionally biased region" description="Polar residues" evidence="1">
    <location>
        <begin position="1"/>
        <end position="14"/>
    </location>
</feature>
<feature type="region of interest" description="Disordered" evidence="1">
    <location>
        <begin position="119"/>
        <end position="139"/>
    </location>
</feature>
<feature type="region of interest" description="Disordered" evidence="1">
    <location>
        <begin position="1"/>
        <end position="30"/>
    </location>
</feature>
<comment type="caution">
    <text evidence="2">The sequence shown here is derived from an EMBL/GenBank/DDBJ whole genome shotgun (WGS) entry which is preliminary data.</text>
</comment>
<evidence type="ECO:0000313" key="2">
    <source>
        <dbReference type="EMBL" id="KAK9906748.1"/>
    </source>
</evidence>
<dbReference type="Proteomes" id="UP001491310">
    <property type="component" value="Unassembled WGS sequence"/>
</dbReference>
<dbReference type="PANTHER" id="PTHR37212">
    <property type="entry name" value="ACTIN PROTEIN 2/3 COMPLEX SUBUNIT-LIKE PROTEIN"/>
    <property type="match status" value="1"/>
</dbReference>
<keyword evidence="3" id="KW-1185">Reference proteome</keyword>
<proteinExistence type="predicted"/>
<protein>
    <submittedName>
        <fullName evidence="2">Uncharacterized protein</fullName>
    </submittedName>
</protein>
<dbReference type="EMBL" id="JALJOT010000010">
    <property type="protein sequence ID" value="KAK9906748.1"/>
    <property type="molecule type" value="Genomic_DNA"/>
</dbReference>
<name>A0ABR2YKS8_9CHLO</name>